<keyword evidence="6" id="KW-1185">Reference proteome</keyword>
<dbReference type="SUPFAM" id="SSF50475">
    <property type="entry name" value="FMN-binding split barrel"/>
    <property type="match status" value="1"/>
</dbReference>
<evidence type="ECO:0000259" key="4">
    <source>
        <dbReference type="SMART" id="SM00903"/>
    </source>
</evidence>
<feature type="domain" description="Flavin reductase like" evidence="4">
    <location>
        <begin position="11"/>
        <end position="164"/>
    </location>
</feature>
<accession>A0A6V8H9Z0</accession>
<dbReference type="Pfam" id="PF01613">
    <property type="entry name" value="Flavin_Reduct"/>
    <property type="match status" value="1"/>
</dbReference>
<organism evidence="5 6">
    <name type="scientific">Talaromyces pinophilus</name>
    <name type="common">Penicillium pinophilum</name>
    <dbReference type="NCBI Taxonomy" id="128442"/>
    <lineage>
        <taxon>Eukaryota</taxon>
        <taxon>Fungi</taxon>
        <taxon>Dikarya</taxon>
        <taxon>Ascomycota</taxon>
        <taxon>Pezizomycotina</taxon>
        <taxon>Eurotiomycetes</taxon>
        <taxon>Eurotiomycetidae</taxon>
        <taxon>Eurotiales</taxon>
        <taxon>Trichocomaceae</taxon>
        <taxon>Talaromyces</taxon>
        <taxon>Talaromyces sect. Talaromyces</taxon>
    </lineage>
</organism>
<sequence>MEEYPINKVHRLLEPGPIILITTRDKDGITNVMTCGFQMVMQHEPPLFAVIVGPWDHTFNVLRSTKECVVAVPIVEQAETAVDIGNCSGADIDKFETYGLTQVSGNQVSAPLIGECKANIECRVADTRMVSKYNMFILEAVQAWFNPKLKDSKTIHHRGDGTFTVDGEVINLQNRMTKWQEYVDE</sequence>
<dbReference type="EMBL" id="DF933829">
    <property type="protein sequence ID" value="GAM37953.1"/>
    <property type="molecule type" value="Genomic_DNA"/>
</dbReference>
<dbReference type="SMART" id="SM00903">
    <property type="entry name" value="Flavin_Reduct"/>
    <property type="match status" value="1"/>
</dbReference>
<protein>
    <recommendedName>
        <fullName evidence="4">Flavin reductase like domain-containing protein</fullName>
    </recommendedName>
</protein>
<dbReference type="InterPro" id="IPR052174">
    <property type="entry name" value="Flavoredoxin"/>
</dbReference>
<comment type="cofactor">
    <cofactor evidence="1">
        <name>FMN</name>
        <dbReference type="ChEBI" id="CHEBI:58210"/>
    </cofactor>
</comment>
<dbReference type="Proteomes" id="UP000053095">
    <property type="component" value="Unassembled WGS sequence"/>
</dbReference>
<dbReference type="Gene3D" id="2.30.110.10">
    <property type="entry name" value="Electron Transport, Fmn-binding Protein, Chain A"/>
    <property type="match status" value="1"/>
</dbReference>
<gene>
    <name evidence="5" type="ORF">TCE0_033r08309</name>
</gene>
<reference evidence="6" key="1">
    <citation type="journal article" date="2015" name="Genome Announc.">
        <title>Draft genome sequence of Talaromyces cellulolyticus strain Y-94, a source of lignocellulosic biomass-degrading enzymes.</title>
        <authorList>
            <person name="Fujii T."/>
            <person name="Koike H."/>
            <person name="Sawayama S."/>
            <person name="Yano S."/>
            <person name="Inoue H."/>
        </authorList>
    </citation>
    <scope>NUCLEOTIDE SEQUENCE [LARGE SCALE GENOMIC DNA]</scope>
    <source>
        <strain evidence="6">Y-94</strain>
    </source>
</reference>
<dbReference type="AlphaFoldDB" id="A0A6V8H9Z0"/>
<dbReference type="PANTHER" id="PTHR43567:SF1">
    <property type="entry name" value="FLAVOREDOXIN"/>
    <property type="match status" value="1"/>
</dbReference>
<evidence type="ECO:0000256" key="1">
    <source>
        <dbReference type="ARBA" id="ARBA00001917"/>
    </source>
</evidence>
<name>A0A6V8H9Z0_TALPI</name>
<comment type="similarity">
    <text evidence="3">Belongs to the flavoredoxin family.</text>
</comment>
<keyword evidence="2" id="KW-0285">Flavoprotein</keyword>
<dbReference type="PANTHER" id="PTHR43567">
    <property type="entry name" value="FLAVOREDOXIN-RELATED-RELATED"/>
    <property type="match status" value="1"/>
</dbReference>
<comment type="caution">
    <text evidence="5">The sequence shown here is derived from an EMBL/GenBank/DDBJ whole genome shotgun (WGS) entry which is preliminary data.</text>
</comment>
<dbReference type="GO" id="GO:0010181">
    <property type="term" value="F:FMN binding"/>
    <property type="evidence" value="ECO:0007669"/>
    <property type="project" value="InterPro"/>
</dbReference>
<evidence type="ECO:0000256" key="3">
    <source>
        <dbReference type="ARBA" id="ARBA00038054"/>
    </source>
</evidence>
<evidence type="ECO:0000313" key="6">
    <source>
        <dbReference type="Proteomes" id="UP000053095"/>
    </source>
</evidence>
<evidence type="ECO:0000256" key="2">
    <source>
        <dbReference type="ARBA" id="ARBA00022630"/>
    </source>
</evidence>
<dbReference type="InterPro" id="IPR012349">
    <property type="entry name" value="Split_barrel_FMN-bd"/>
</dbReference>
<dbReference type="InterPro" id="IPR002563">
    <property type="entry name" value="Flavin_Rdtase-like_dom"/>
</dbReference>
<evidence type="ECO:0000313" key="5">
    <source>
        <dbReference type="EMBL" id="GAM37953.1"/>
    </source>
</evidence>
<proteinExistence type="inferred from homology"/>